<evidence type="ECO:0000259" key="3">
    <source>
        <dbReference type="Pfam" id="PF00582"/>
    </source>
</evidence>
<dbReference type="Pfam" id="PF00582">
    <property type="entry name" value="Usp"/>
    <property type="match status" value="1"/>
</dbReference>
<dbReference type="CDD" id="cd00293">
    <property type="entry name" value="USP-like"/>
    <property type="match status" value="1"/>
</dbReference>
<dbReference type="Gene3D" id="3.40.50.12370">
    <property type="match status" value="1"/>
</dbReference>
<feature type="region of interest" description="Disordered" evidence="2">
    <location>
        <begin position="262"/>
        <end position="284"/>
    </location>
</feature>
<dbReference type="SUPFAM" id="SSF52402">
    <property type="entry name" value="Adenine nucleotide alpha hydrolases-like"/>
    <property type="match status" value="2"/>
</dbReference>
<dbReference type="RefSeq" id="WP_249055486.1">
    <property type="nucleotide sequence ID" value="NZ_JALZWP010000001.1"/>
</dbReference>
<keyword evidence="5" id="KW-1185">Reference proteome</keyword>
<evidence type="ECO:0000256" key="1">
    <source>
        <dbReference type="ARBA" id="ARBA00008791"/>
    </source>
</evidence>
<feature type="domain" description="UspA" evidence="3">
    <location>
        <begin position="7"/>
        <end position="129"/>
    </location>
</feature>
<evidence type="ECO:0000256" key="2">
    <source>
        <dbReference type="SAM" id="MobiDB-lite"/>
    </source>
</evidence>
<comment type="similarity">
    <text evidence="1">Belongs to the universal stress protein A family.</text>
</comment>
<name>A0ABT0LYZ2_9RHOB</name>
<accession>A0ABT0LYZ2</accession>
<gene>
    <name evidence="4" type="ORF">M3N55_00880</name>
</gene>
<protein>
    <submittedName>
        <fullName evidence="4">Universal stress protein</fullName>
    </submittedName>
</protein>
<evidence type="ECO:0000313" key="4">
    <source>
        <dbReference type="EMBL" id="MCL1627274.1"/>
    </source>
</evidence>
<dbReference type="PANTHER" id="PTHR46268">
    <property type="entry name" value="STRESS RESPONSE PROTEIN NHAX"/>
    <property type="match status" value="1"/>
</dbReference>
<sequence length="284" mass="30948">MSAPRMILAATDGTDRSRAVLGRAALIARHWGARLALVHIRKPGRRFRLGLARTATRDLMADLTEHGGHPEDLYVLDGAPAEGIAALSAQLQVDLMVLGLHRERRVLDTLRMTTMERITLAVDCPVLVAQAVPAQPYARVLAALSFDPVCTGGLALATRIAPQAQFHAIHALPVPSPDTQAQRDSTRHSAEALRDRFMSGPDLPPNMPQPEIVRGGVHEVLSYRMAEWRPDLLVIARHSGRDRSRLGNYARDLMRAPPTDILVTTPNPDGQDHPSQASTLAGRS</sequence>
<reference evidence="4 5" key="1">
    <citation type="submission" date="2022-05" db="EMBL/GenBank/DDBJ databases">
        <title>Seasonal and diel survey of microbial diversity of the Tyrrhenian coast.</title>
        <authorList>
            <person name="Gattoni G."/>
            <person name="Corral P."/>
        </authorList>
    </citation>
    <scope>NUCLEOTIDE SEQUENCE [LARGE SCALE GENOMIC DNA]</scope>
    <source>
        <strain evidence="4 5">V10</strain>
    </source>
</reference>
<dbReference type="InterPro" id="IPR006016">
    <property type="entry name" value="UspA"/>
</dbReference>
<organism evidence="4 5">
    <name type="scientific">Roseinatronobacter domitianus</name>
    <dbReference type="NCBI Taxonomy" id="2940293"/>
    <lineage>
        <taxon>Bacteria</taxon>
        <taxon>Pseudomonadati</taxon>
        <taxon>Pseudomonadota</taxon>
        <taxon>Alphaproteobacteria</taxon>
        <taxon>Rhodobacterales</taxon>
        <taxon>Paracoccaceae</taxon>
        <taxon>Roseinatronobacter</taxon>
    </lineage>
</organism>
<comment type="caution">
    <text evidence="4">The sequence shown here is derived from an EMBL/GenBank/DDBJ whole genome shotgun (WGS) entry which is preliminary data.</text>
</comment>
<dbReference type="Proteomes" id="UP001202550">
    <property type="component" value="Unassembled WGS sequence"/>
</dbReference>
<proteinExistence type="inferred from homology"/>
<dbReference type="PANTHER" id="PTHR46268:SF23">
    <property type="entry name" value="UNIVERSAL STRESS PROTEIN A-RELATED"/>
    <property type="match status" value="1"/>
</dbReference>
<evidence type="ECO:0000313" key="5">
    <source>
        <dbReference type="Proteomes" id="UP001202550"/>
    </source>
</evidence>
<dbReference type="EMBL" id="JALZWP010000001">
    <property type="protein sequence ID" value="MCL1627274.1"/>
    <property type="molecule type" value="Genomic_DNA"/>
</dbReference>